<reference evidence="4 5" key="1">
    <citation type="submission" date="2016-10" db="EMBL/GenBank/DDBJ databases">
        <authorList>
            <person name="de Groot N.N."/>
        </authorList>
    </citation>
    <scope>NUCLEOTIDE SEQUENCE [LARGE SCALE GENOMIC DNA]</scope>
    <source>
        <strain evidence="4 5">CCM7597</strain>
    </source>
</reference>
<dbReference type="Pfam" id="PF01924">
    <property type="entry name" value="HypD"/>
    <property type="match status" value="1"/>
</dbReference>
<sequence>MNLLAYRNGPLFKRLFRKAAPLLKEQHERVGRKLNFMEVCGTHTVAFSKTGVRDLLAPYVNLISGPGCPVCVTDQSDIDQMIAYAKCEDVIVTTFGDMMKVPGTKSNLYQERANGADIRIVHAPSQALEIAKDNPGKRVVFLGVGFETTAPSIALTLKKAKDQEVDNYYVYAAHKLTPPAVESLLQDSDHKIDGFVLPGHVSVIIGRDGWRGLEKYNVPAVISGFEPIDLLTSVVLLLKEMEKPMRVIQNNYQRNVREFGNERAKHLLGEVFKVHSPSWRGFGKLPESGLTIHSDYEKFDARKNILAVKPKSRVVKGCRCGEIVKGKEGPFDCKLFATACTPDNPLGPCMVSSEGTCSTYYQYERQKHSLSK</sequence>
<comment type="similarity">
    <text evidence="1">Belongs to the HypD family.</text>
</comment>
<dbReference type="EMBL" id="FNQR01000003">
    <property type="protein sequence ID" value="SEA18497.1"/>
    <property type="molecule type" value="Genomic_DNA"/>
</dbReference>
<dbReference type="InterPro" id="IPR042244">
    <property type="entry name" value="HypD_2_sf"/>
</dbReference>
<keyword evidence="3" id="KW-0408">Iron</keyword>
<evidence type="ECO:0000256" key="1">
    <source>
        <dbReference type="ARBA" id="ARBA00007888"/>
    </source>
</evidence>
<evidence type="ECO:0000313" key="4">
    <source>
        <dbReference type="EMBL" id="SEA18497.1"/>
    </source>
</evidence>
<dbReference type="PANTHER" id="PTHR30149">
    <property type="entry name" value="HYDROGENASE PROTEIN ASSEMBLY PROTEIN HYPD"/>
    <property type="match status" value="1"/>
</dbReference>
<dbReference type="NCBIfam" id="TIGR00075">
    <property type="entry name" value="hypD"/>
    <property type="match status" value="1"/>
</dbReference>
<evidence type="ECO:0000313" key="5">
    <source>
        <dbReference type="Proteomes" id="UP000198584"/>
    </source>
</evidence>
<dbReference type="Proteomes" id="UP000198584">
    <property type="component" value="Unassembled WGS sequence"/>
</dbReference>
<gene>
    <name evidence="4" type="ORF">SAMN05421743_103121</name>
</gene>
<dbReference type="GO" id="GO:0051539">
    <property type="term" value="F:4 iron, 4 sulfur cluster binding"/>
    <property type="evidence" value="ECO:0007669"/>
    <property type="project" value="TreeGrafter"/>
</dbReference>
<dbReference type="GO" id="GO:0070025">
    <property type="term" value="F:carbon monoxide binding"/>
    <property type="evidence" value="ECO:0007669"/>
    <property type="project" value="TreeGrafter"/>
</dbReference>
<protein>
    <submittedName>
        <fullName evidence="4">Hydrogenase expression/formation protein HypD</fullName>
    </submittedName>
</protein>
<dbReference type="RefSeq" id="WP_093042961.1">
    <property type="nucleotide sequence ID" value="NZ_FNQR01000003.1"/>
</dbReference>
<dbReference type="Gene3D" id="3.40.50.11740">
    <property type="entry name" value="HypD, alpha/beta domain 2"/>
    <property type="match status" value="2"/>
</dbReference>
<evidence type="ECO:0000256" key="3">
    <source>
        <dbReference type="ARBA" id="ARBA00023004"/>
    </source>
</evidence>
<organism evidence="4 5">
    <name type="scientific">Thalassobacillus cyri</name>
    <dbReference type="NCBI Taxonomy" id="571932"/>
    <lineage>
        <taxon>Bacteria</taxon>
        <taxon>Bacillati</taxon>
        <taxon>Bacillota</taxon>
        <taxon>Bacilli</taxon>
        <taxon>Bacillales</taxon>
        <taxon>Bacillaceae</taxon>
        <taxon>Thalassobacillus</taxon>
    </lineage>
</organism>
<dbReference type="GO" id="GO:0005506">
    <property type="term" value="F:iron ion binding"/>
    <property type="evidence" value="ECO:0007669"/>
    <property type="project" value="TreeGrafter"/>
</dbReference>
<dbReference type="AlphaFoldDB" id="A0A1H3Z483"/>
<proteinExistence type="inferred from homology"/>
<dbReference type="Gene3D" id="6.10.20.100">
    <property type="match status" value="1"/>
</dbReference>
<dbReference type="OrthoDB" id="9770424at2"/>
<dbReference type="InterPro" id="IPR042243">
    <property type="entry name" value="HypD_1"/>
</dbReference>
<name>A0A1H3Z483_9BACI</name>
<dbReference type="InterPro" id="IPR002780">
    <property type="entry name" value="Hyd_form_HypD"/>
</dbReference>
<keyword evidence="2" id="KW-0479">Metal-binding</keyword>
<dbReference type="PIRSF" id="PIRSF005622">
    <property type="entry name" value="Hydrgn_mat_hypD"/>
    <property type="match status" value="1"/>
</dbReference>
<keyword evidence="5" id="KW-1185">Reference proteome</keyword>
<accession>A0A1H3Z483</accession>
<dbReference type="GO" id="GO:0051604">
    <property type="term" value="P:protein maturation"/>
    <property type="evidence" value="ECO:0007669"/>
    <property type="project" value="TreeGrafter"/>
</dbReference>
<dbReference type="PANTHER" id="PTHR30149:SF0">
    <property type="entry name" value="HYDROGENASE MATURATION FACTOR HYPD"/>
    <property type="match status" value="1"/>
</dbReference>
<evidence type="ECO:0000256" key="2">
    <source>
        <dbReference type="ARBA" id="ARBA00022723"/>
    </source>
</evidence>
<dbReference type="STRING" id="571932.SAMN05421743_103121"/>